<evidence type="ECO:0000256" key="2">
    <source>
        <dbReference type="ARBA" id="ARBA00022692"/>
    </source>
</evidence>
<comment type="caution">
    <text evidence="6">The sequence shown here is derived from an EMBL/GenBank/DDBJ whole genome shotgun (WGS) entry which is preliminary data.</text>
</comment>
<feature type="transmembrane region" description="Helical" evidence="5">
    <location>
        <begin position="65"/>
        <end position="90"/>
    </location>
</feature>
<comment type="subcellular location">
    <subcellularLocation>
        <location evidence="1">Membrane</location>
    </subcellularLocation>
</comment>
<keyword evidence="4 5" id="KW-0472">Membrane</keyword>
<evidence type="ECO:0000256" key="3">
    <source>
        <dbReference type="ARBA" id="ARBA00022989"/>
    </source>
</evidence>
<protein>
    <submittedName>
        <fullName evidence="6">Transmembrane protein</fullName>
    </submittedName>
</protein>
<feature type="transmembrane region" description="Helical" evidence="5">
    <location>
        <begin position="26"/>
        <end position="45"/>
    </location>
</feature>
<dbReference type="Pfam" id="PF23489">
    <property type="entry name" value="V-ATPase_su_f"/>
    <property type="match status" value="1"/>
</dbReference>
<reference evidence="6 7" key="1">
    <citation type="journal article" date="2011" name="Genome Res.">
        <title>Phylogeny-wide analysis of social amoeba genomes highlights ancient origins for complex intercellular communication.</title>
        <authorList>
            <person name="Heidel A.J."/>
            <person name="Lawal H.M."/>
            <person name="Felder M."/>
            <person name="Schilde C."/>
            <person name="Helps N.R."/>
            <person name="Tunggal B."/>
            <person name="Rivero F."/>
            <person name="John U."/>
            <person name="Schleicher M."/>
            <person name="Eichinger L."/>
            <person name="Platzer M."/>
            <person name="Noegel A.A."/>
            <person name="Schaap P."/>
            <person name="Gloeckner G."/>
        </authorList>
    </citation>
    <scope>NUCLEOTIDE SEQUENCE [LARGE SCALE GENOMIC DNA]</scope>
    <source>
        <strain evidence="7">ATCC 26659 / Pp 5 / PN500</strain>
    </source>
</reference>
<keyword evidence="2 5" id="KW-0812">Transmembrane</keyword>
<gene>
    <name evidence="6" type="ORF">PPL_06083</name>
</gene>
<dbReference type="InParanoid" id="D3BC61"/>
<evidence type="ECO:0000256" key="1">
    <source>
        <dbReference type="ARBA" id="ARBA00004370"/>
    </source>
</evidence>
<dbReference type="GeneID" id="31361567"/>
<keyword evidence="3 5" id="KW-1133">Transmembrane helix</keyword>
<keyword evidence="7" id="KW-1185">Reference proteome</keyword>
<dbReference type="GO" id="GO:0016020">
    <property type="term" value="C:membrane"/>
    <property type="evidence" value="ECO:0007669"/>
    <property type="project" value="UniProtKB-SubCell"/>
</dbReference>
<organism evidence="6 7">
    <name type="scientific">Heterostelium pallidum (strain ATCC 26659 / Pp 5 / PN500)</name>
    <name type="common">Cellular slime mold</name>
    <name type="synonym">Polysphondylium pallidum</name>
    <dbReference type="NCBI Taxonomy" id="670386"/>
    <lineage>
        <taxon>Eukaryota</taxon>
        <taxon>Amoebozoa</taxon>
        <taxon>Evosea</taxon>
        <taxon>Eumycetozoa</taxon>
        <taxon>Dictyostelia</taxon>
        <taxon>Acytosteliales</taxon>
        <taxon>Acytosteliaceae</taxon>
        <taxon>Heterostelium</taxon>
    </lineage>
</organism>
<dbReference type="Proteomes" id="UP000001396">
    <property type="component" value="Unassembled WGS sequence"/>
</dbReference>
<dbReference type="EMBL" id="ADBJ01000026">
    <property type="protein sequence ID" value="EFA81244.1"/>
    <property type="molecule type" value="Genomic_DNA"/>
</dbReference>
<evidence type="ECO:0000313" key="7">
    <source>
        <dbReference type="Proteomes" id="UP000001396"/>
    </source>
</evidence>
<dbReference type="OMA" id="PCCSICC"/>
<evidence type="ECO:0000256" key="4">
    <source>
        <dbReference type="ARBA" id="ARBA00023136"/>
    </source>
</evidence>
<accession>D3BC61</accession>
<dbReference type="AlphaFoldDB" id="D3BC61"/>
<dbReference type="RefSeq" id="XP_020433362.1">
    <property type="nucleotide sequence ID" value="XM_020576950.1"/>
</dbReference>
<name>D3BC61_HETP5</name>
<sequence>MPKKEGGVCSPGGACYQFPSPGCSMCCMIFSLFGVIGLLSIGGLFKDSYKKAEGEDALTRSSEEVAQKAAFIGAAIYAGVIALCFGLFLWRKFTNKKPEEDDL</sequence>
<proteinExistence type="predicted"/>
<dbReference type="InterPro" id="IPR056552">
    <property type="entry name" value="Ribonucl_Kappa"/>
</dbReference>
<evidence type="ECO:0000313" key="6">
    <source>
        <dbReference type="EMBL" id="EFA81244.1"/>
    </source>
</evidence>
<evidence type="ECO:0000256" key="5">
    <source>
        <dbReference type="SAM" id="Phobius"/>
    </source>
</evidence>